<dbReference type="SUPFAM" id="SSF52540">
    <property type="entry name" value="P-loop containing nucleoside triphosphate hydrolases"/>
    <property type="match status" value="1"/>
</dbReference>
<dbReference type="Pfam" id="PF13086">
    <property type="entry name" value="AAA_11"/>
    <property type="match status" value="1"/>
</dbReference>
<dbReference type="InterPro" id="IPR027417">
    <property type="entry name" value="P-loop_NTPase"/>
</dbReference>
<gene>
    <name evidence="2" type="ORF">T459_35031</name>
</gene>
<reference evidence="2 3" key="1">
    <citation type="journal article" date="2014" name="Nat. Genet.">
        <title>Genome sequence of the hot pepper provides insights into the evolution of pungency in Capsicum species.</title>
        <authorList>
            <person name="Kim S."/>
            <person name="Park M."/>
            <person name="Yeom S.I."/>
            <person name="Kim Y.M."/>
            <person name="Lee J.M."/>
            <person name="Lee H.A."/>
            <person name="Seo E."/>
            <person name="Choi J."/>
            <person name="Cheong K."/>
            <person name="Kim K.T."/>
            <person name="Jung K."/>
            <person name="Lee G.W."/>
            <person name="Oh S.K."/>
            <person name="Bae C."/>
            <person name="Kim S.B."/>
            <person name="Lee H.Y."/>
            <person name="Kim S.Y."/>
            <person name="Kim M.S."/>
            <person name="Kang B.C."/>
            <person name="Jo Y.D."/>
            <person name="Yang H.B."/>
            <person name="Jeong H.J."/>
            <person name="Kang W.H."/>
            <person name="Kwon J.K."/>
            <person name="Shin C."/>
            <person name="Lim J.Y."/>
            <person name="Park J.H."/>
            <person name="Huh J.H."/>
            <person name="Kim J.S."/>
            <person name="Kim B.D."/>
            <person name="Cohen O."/>
            <person name="Paran I."/>
            <person name="Suh M.C."/>
            <person name="Lee S.B."/>
            <person name="Kim Y.K."/>
            <person name="Shin Y."/>
            <person name="Noh S.J."/>
            <person name="Park J."/>
            <person name="Seo Y.S."/>
            <person name="Kwon S.Y."/>
            <person name="Kim H.A."/>
            <person name="Park J.M."/>
            <person name="Kim H.J."/>
            <person name="Choi S.B."/>
            <person name="Bosland P.W."/>
            <person name="Reeves G."/>
            <person name="Jo S.H."/>
            <person name="Lee B.W."/>
            <person name="Cho H.T."/>
            <person name="Choi H.S."/>
            <person name="Lee M.S."/>
            <person name="Yu Y."/>
            <person name="Do Choi Y."/>
            <person name="Park B.S."/>
            <person name="van Deynze A."/>
            <person name="Ashrafi H."/>
            <person name="Hill T."/>
            <person name="Kim W.T."/>
            <person name="Pai H.S."/>
            <person name="Ahn H.K."/>
            <person name="Yeam I."/>
            <person name="Giovannoni J.J."/>
            <person name="Rose J.K."/>
            <person name="Sorensen I."/>
            <person name="Lee S.J."/>
            <person name="Kim R.W."/>
            <person name="Choi I.Y."/>
            <person name="Choi B.S."/>
            <person name="Lim J.S."/>
            <person name="Lee Y.H."/>
            <person name="Choi D."/>
        </authorList>
    </citation>
    <scope>NUCLEOTIDE SEQUENCE [LARGE SCALE GENOMIC DNA]</scope>
    <source>
        <strain evidence="3">cv. CM334</strain>
    </source>
</reference>
<dbReference type="SMR" id="A0A2G2XUB0"/>
<dbReference type="Gene3D" id="3.40.50.300">
    <property type="entry name" value="P-loop containing nucleotide triphosphate hydrolases"/>
    <property type="match status" value="1"/>
</dbReference>
<comment type="caution">
    <text evidence="2">The sequence shown here is derived from an EMBL/GenBank/DDBJ whole genome shotgun (WGS) entry which is preliminary data.</text>
</comment>
<dbReference type="PANTHER" id="PTHR10887:SF522">
    <property type="entry name" value="P-LOOP CONTAINING NUCLEOSIDE TRIPHOSPHATE HYDROLASES SUPERFAMILY PROTEIN"/>
    <property type="match status" value="1"/>
</dbReference>
<dbReference type="InterPro" id="IPR045055">
    <property type="entry name" value="DNA2/NAM7-like"/>
</dbReference>
<feature type="domain" description="DNA2/NAM7 helicase helicase" evidence="1">
    <location>
        <begin position="3"/>
        <end position="44"/>
    </location>
</feature>
<accession>A0A2G2XUB0</accession>
<dbReference type="STRING" id="4072.A0A2G2XUB0"/>
<dbReference type="GO" id="GO:0004386">
    <property type="term" value="F:helicase activity"/>
    <property type="evidence" value="ECO:0007669"/>
    <property type="project" value="InterPro"/>
</dbReference>
<dbReference type="AlphaFoldDB" id="A0A2G2XUB0"/>
<name>A0A2G2XUB0_CAPAN</name>
<dbReference type="Proteomes" id="UP000222542">
    <property type="component" value="Unassembled WGS sequence"/>
</dbReference>
<evidence type="ECO:0000259" key="1">
    <source>
        <dbReference type="Pfam" id="PF13086"/>
    </source>
</evidence>
<dbReference type="InterPro" id="IPR041677">
    <property type="entry name" value="DNA2/NAM7_AAA_11"/>
</dbReference>
<organism evidence="2 3">
    <name type="scientific">Capsicum annuum</name>
    <name type="common">Capsicum pepper</name>
    <dbReference type="NCBI Taxonomy" id="4072"/>
    <lineage>
        <taxon>Eukaryota</taxon>
        <taxon>Viridiplantae</taxon>
        <taxon>Streptophyta</taxon>
        <taxon>Embryophyta</taxon>
        <taxon>Tracheophyta</taxon>
        <taxon>Spermatophyta</taxon>
        <taxon>Magnoliopsida</taxon>
        <taxon>eudicotyledons</taxon>
        <taxon>Gunneridae</taxon>
        <taxon>Pentapetalae</taxon>
        <taxon>asterids</taxon>
        <taxon>lamiids</taxon>
        <taxon>Solanales</taxon>
        <taxon>Solanaceae</taxon>
        <taxon>Solanoideae</taxon>
        <taxon>Capsiceae</taxon>
        <taxon>Capsicum</taxon>
    </lineage>
</organism>
<evidence type="ECO:0000313" key="2">
    <source>
        <dbReference type="EMBL" id="PHT61116.1"/>
    </source>
</evidence>
<protein>
    <recommendedName>
        <fullName evidence="1">DNA2/NAM7 helicase helicase domain-containing protein</fullName>
    </recommendedName>
</protein>
<proteinExistence type="predicted"/>
<reference evidence="2 3" key="2">
    <citation type="journal article" date="2017" name="Genome Biol.">
        <title>New reference genome sequences of hot pepper reveal the massive evolution of plant disease-resistance genes by retroduplication.</title>
        <authorList>
            <person name="Kim S."/>
            <person name="Park J."/>
            <person name="Yeom S.I."/>
            <person name="Kim Y.M."/>
            <person name="Seo E."/>
            <person name="Kim K.T."/>
            <person name="Kim M.S."/>
            <person name="Lee J.M."/>
            <person name="Cheong K."/>
            <person name="Shin H.S."/>
            <person name="Kim S.B."/>
            <person name="Han K."/>
            <person name="Lee J."/>
            <person name="Park M."/>
            <person name="Lee H.A."/>
            <person name="Lee H.Y."/>
            <person name="Lee Y."/>
            <person name="Oh S."/>
            <person name="Lee J.H."/>
            <person name="Choi E."/>
            <person name="Choi E."/>
            <person name="Lee S.E."/>
            <person name="Jeon J."/>
            <person name="Kim H."/>
            <person name="Choi G."/>
            <person name="Song H."/>
            <person name="Lee J."/>
            <person name="Lee S.C."/>
            <person name="Kwon J.K."/>
            <person name="Lee H.Y."/>
            <person name="Koo N."/>
            <person name="Hong Y."/>
            <person name="Kim R.W."/>
            <person name="Kang W.H."/>
            <person name="Huh J.H."/>
            <person name="Kang B.C."/>
            <person name="Yang T.J."/>
            <person name="Lee Y.H."/>
            <person name="Bennetzen J.L."/>
            <person name="Choi D."/>
        </authorList>
    </citation>
    <scope>NUCLEOTIDE SEQUENCE [LARGE SCALE GENOMIC DNA]</scope>
    <source>
        <strain evidence="3">cv. CM334</strain>
    </source>
</reference>
<dbReference type="EMBL" id="AYRZ02000247">
    <property type="protein sequence ID" value="PHT61116.1"/>
    <property type="molecule type" value="Genomic_DNA"/>
</dbReference>
<evidence type="ECO:0000313" key="3">
    <source>
        <dbReference type="Proteomes" id="UP000222542"/>
    </source>
</evidence>
<dbReference type="Gramene" id="PHT61116">
    <property type="protein sequence ID" value="PHT61116"/>
    <property type="gene ID" value="T459_35031"/>
</dbReference>
<dbReference type="PANTHER" id="PTHR10887">
    <property type="entry name" value="DNA2/NAM7 HELICASE FAMILY"/>
    <property type="match status" value="1"/>
</dbReference>
<keyword evidence="3" id="KW-1185">Reference proteome</keyword>
<sequence length="87" mass="9950">MTPLEMVVIDEAAQLKECESTIPLQLLGLCHAILIGDEKQLPTMFQRKIWDGIEEDDNGDSIFHFDDDDEDEDAILAAIEEPFERSW</sequence>